<protein>
    <recommendedName>
        <fullName evidence="3">Lipoprotein</fullName>
    </recommendedName>
</protein>
<dbReference type="RefSeq" id="WP_035656953.1">
    <property type="nucleotide sequence ID" value="NZ_JNCA01000001.1"/>
</dbReference>
<evidence type="ECO:0000313" key="2">
    <source>
        <dbReference type="Proteomes" id="UP000027064"/>
    </source>
</evidence>
<reference evidence="1 2" key="1">
    <citation type="submission" date="2014-05" db="EMBL/GenBank/DDBJ databases">
        <title>Genome Sequence of Flavobacterium sp. EM1321.</title>
        <authorList>
            <person name="Shin S.-K."/>
            <person name="Yi H."/>
        </authorList>
    </citation>
    <scope>NUCLEOTIDE SEQUENCE [LARGE SCALE GENOMIC DNA]</scope>
    <source>
        <strain evidence="1 2">EM1321</strain>
    </source>
</reference>
<organism evidence="1 2">
    <name type="scientific">Flavobacterium seoulense</name>
    <dbReference type="NCBI Taxonomy" id="1492738"/>
    <lineage>
        <taxon>Bacteria</taxon>
        <taxon>Pseudomonadati</taxon>
        <taxon>Bacteroidota</taxon>
        <taxon>Flavobacteriia</taxon>
        <taxon>Flavobacteriales</taxon>
        <taxon>Flavobacteriaceae</taxon>
        <taxon>Flavobacterium</taxon>
    </lineage>
</organism>
<dbReference type="EMBL" id="JNCA01000001">
    <property type="protein sequence ID" value="KDN56817.1"/>
    <property type="molecule type" value="Genomic_DNA"/>
</dbReference>
<evidence type="ECO:0000313" key="1">
    <source>
        <dbReference type="EMBL" id="KDN56817.1"/>
    </source>
</evidence>
<name>A0A066WRZ2_9FLAO</name>
<keyword evidence="2" id="KW-1185">Reference proteome</keyword>
<dbReference type="PROSITE" id="PS51257">
    <property type="entry name" value="PROKAR_LIPOPROTEIN"/>
    <property type="match status" value="1"/>
</dbReference>
<proteinExistence type="predicted"/>
<sequence>MNSKIFKILFTLTVLVGCKNEKEQLLFKNNNENLCFDIKWKSKGKQYYGRSCVFKKNGDAYFFEYELEGSQVRYALLEDFYNPPQWNKKEDSIFCGYYYYKASYQNEKELLLYGKLDTLYLEEINELFSISFFKRKSSLINLIDNRSKDTIAKIKMTNQ</sequence>
<gene>
    <name evidence="1" type="ORF">FEM21_03200</name>
</gene>
<dbReference type="AlphaFoldDB" id="A0A066WRZ2"/>
<dbReference type="PATRIC" id="fig|1492738.3.peg.314"/>
<accession>A0A066WRZ2</accession>
<dbReference type="Proteomes" id="UP000027064">
    <property type="component" value="Unassembled WGS sequence"/>
</dbReference>
<comment type="caution">
    <text evidence="1">The sequence shown here is derived from an EMBL/GenBank/DDBJ whole genome shotgun (WGS) entry which is preliminary data.</text>
</comment>
<evidence type="ECO:0008006" key="3">
    <source>
        <dbReference type="Google" id="ProtNLM"/>
    </source>
</evidence>